<feature type="non-terminal residue" evidence="2">
    <location>
        <position position="78"/>
    </location>
</feature>
<accession>A0A5J4UFK6</accession>
<dbReference type="AlphaFoldDB" id="A0A5J4UFK6"/>
<proteinExistence type="predicted"/>
<gene>
    <name evidence="2" type="ORF">EZS28_035275</name>
</gene>
<dbReference type="Proteomes" id="UP000324800">
    <property type="component" value="Unassembled WGS sequence"/>
</dbReference>
<protein>
    <submittedName>
        <fullName evidence="2">Uncharacterized protein</fullName>
    </submittedName>
</protein>
<feature type="compositionally biased region" description="Basic and acidic residues" evidence="1">
    <location>
        <begin position="1"/>
        <end position="20"/>
    </location>
</feature>
<organism evidence="2 3">
    <name type="scientific">Streblomastix strix</name>
    <dbReference type="NCBI Taxonomy" id="222440"/>
    <lineage>
        <taxon>Eukaryota</taxon>
        <taxon>Metamonada</taxon>
        <taxon>Preaxostyla</taxon>
        <taxon>Oxymonadida</taxon>
        <taxon>Streblomastigidae</taxon>
        <taxon>Streblomastix</taxon>
    </lineage>
</organism>
<evidence type="ECO:0000256" key="1">
    <source>
        <dbReference type="SAM" id="MobiDB-lite"/>
    </source>
</evidence>
<reference evidence="2 3" key="1">
    <citation type="submission" date="2019-03" db="EMBL/GenBank/DDBJ databases">
        <title>Single cell metagenomics reveals metabolic interactions within the superorganism composed of flagellate Streblomastix strix and complex community of Bacteroidetes bacteria on its surface.</title>
        <authorList>
            <person name="Treitli S.C."/>
            <person name="Kolisko M."/>
            <person name="Husnik F."/>
            <person name="Keeling P."/>
            <person name="Hampl V."/>
        </authorList>
    </citation>
    <scope>NUCLEOTIDE SEQUENCE [LARGE SCALE GENOMIC DNA]</scope>
    <source>
        <strain evidence="2">ST1C</strain>
    </source>
</reference>
<feature type="region of interest" description="Disordered" evidence="1">
    <location>
        <begin position="1"/>
        <end position="23"/>
    </location>
</feature>
<evidence type="ECO:0000313" key="2">
    <source>
        <dbReference type="EMBL" id="KAA6369197.1"/>
    </source>
</evidence>
<name>A0A5J4UFK6_9EUKA</name>
<evidence type="ECO:0000313" key="3">
    <source>
        <dbReference type="Proteomes" id="UP000324800"/>
    </source>
</evidence>
<sequence length="78" mass="9385">MYLDDQHHNNDDNQKYRLPDPPDSWLSIATQPLRQELRAEQGAQRLHDQMLLQQNGAKKEYQIHMQQRAQREAQKFIM</sequence>
<comment type="caution">
    <text evidence="2">The sequence shown here is derived from an EMBL/GenBank/DDBJ whole genome shotgun (WGS) entry which is preliminary data.</text>
</comment>
<dbReference type="EMBL" id="SNRW01016601">
    <property type="protein sequence ID" value="KAA6369197.1"/>
    <property type="molecule type" value="Genomic_DNA"/>
</dbReference>